<sequence>MATWVQRHWDPSFDAPSRADRRGGRYLAYLPDRLSSRPLILSSELAGRALVVEAAVRDLAGTAGANGLEGLARFLLRSEAIASSKIEGLQVSSQQIALAELAQSDETITKGFTATAQLVANNITALRQAASTLATAPTVTIEGINGLHRALLPDERHRDLRTVQNWIGGSDWHPVNAQFVPPPETLVTELMDDLCEYINGGLHAPLVQAALVHAQFETIHPYADGNGRVGRALIHTVLVRRGLTTSALLPISLVLLTRSQDYLAGLTGYRHEGAADLPAAHQAAAEWLAMFLEATAVAVDQAKQFAAEVAELTHEWTARLAKHRATTGVRGMPRADSATARLLARLPEVPVLTARTVERALGVSFPAARTALEELADAGVLHRKSVDRQTTGYQAREVLDLLTFAERRLASTKWDTRQSKPQRHVPARPTT</sequence>
<dbReference type="PANTHER" id="PTHR13504">
    <property type="entry name" value="FIDO DOMAIN-CONTAINING PROTEIN DDB_G0283145"/>
    <property type="match status" value="1"/>
</dbReference>
<dbReference type="InterPro" id="IPR003812">
    <property type="entry name" value="Fido"/>
</dbReference>
<dbReference type="Pfam" id="PF13784">
    <property type="entry name" value="Fic_N"/>
    <property type="match status" value="1"/>
</dbReference>
<comment type="caution">
    <text evidence="3">The sequence shown here is derived from an EMBL/GenBank/DDBJ whole genome shotgun (WGS) entry which is preliminary data.</text>
</comment>
<protein>
    <submittedName>
        <fullName evidence="3">Fic family protein</fullName>
    </submittedName>
</protein>
<evidence type="ECO:0000313" key="4">
    <source>
        <dbReference type="Proteomes" id="UP001501747"/>
    </source>
</evidence>
<feature type="compositionally biased region" description="Basic residues" evidence="1">
    <location>
        <begin position="420"/>
        <end position="431"/>
    </location>
</feature>
<organism evidence="3 4">
    <name type="scientific">Allokutzneria multivorans</name>
    <dbReference type="NCBI Taxonomy" id="1142134"/>
    <lineage>
        <taxon>Bacteria</taxon>
        <taxon>Bacillati</taxon>
        <taxon>Actinomycetota</taxon>
        <taxon>Actinomycetes</taxon>
        <taxon>Pseudonocardiales</taxon>
        <taxon>Pseudonocardiaceae</taxon>
        <taxon>Allokutzneria</taxon>
    </lineage>
</organism>
<accession>A0ABP7TNE0</accession>
<dbReference type="Proteomes" id="UP001501747">
    <property type="component" value="Unassembled WGS sequence"/>
</dbReference>
<keyword evidence="4" id="KW-1185">Reference proteome</keyword>
<dbReference type="InterPro" id="IPR040198">
    <property type="entry name" value="Fido_containing"/>
</dbReference>
<dbReference type="Pfam" id="PF02661">
    <property type="entry name" value="Fic"/>
    <property type="match status" value="1"/>
</dbReference>
<dbReference type="EMBL" id="BAABAL010000019">
    <property type="protein sequence ID" value="GAA4028757.1"/>
    <property type="molecule type" value="Genomic_DNA"/>
</dbReference>
<dbReference type="PROSITE" id="PS51459">
    <property type="entry name" value="FIDO"/>
    <property type="match status" value="1"/>
</dbReference>
<dbReference type="SUPFAM" id="SSF140931">
    <property type="entry name" value="Fic-like"/>
    <property type="match status" value="1"/>
</dbReference>
<dbReference type="PANTHER" id="PTHR13504:SF38">
    <property type="entry name" value="FIDO DOMAIN-CONTAINING PROTEIN"/>
    <property type="match status" value="1"/>
</dbReference>
<proteinExistence type="predicted"/>
<dbReference type="Gene3D" id="1.10.3290.10">
    <property type="entry name" value="Fido-like domain"/>
    <property type="match status" value="1"/>
</dbReference>
<feature type="domain" description="Fido" evidence="2">
    <location>
        <begin position="139"/>
        <end position="290"/>
    </location>
</feature>
<evidence type="ECO:0000259" key="2">
    <source>
        <dbReference type="PROSITE" id="PS51459"/>
    </source>
</evidence>
<dbReference type="InterPro" id="IPR025758">
    <property type="entry name" value="Fic/DOC_N"/>
</dbReference>
<feature type="region of interest" description="Disordered" evidence="1">
    <location>
        <begin position="412"/>
        <end position="431"/>
    </location>
</feature>
<reference evidence="4" key="1">
    <citation type="journal article" date="2019" name="Int. J. Syst. Evol. Microbiol.">
        <title>The Global Catalogue of Microorganisms (GCM) 10K type strain sequencing project: providing services to taxonomists for standard genome sequencing and annotation.</title>
        <authorList>
            <consortium name="The Broad Institute Genomics Platform"/>
            <consortium name="The Broad Institute Genome Sequencing Center for Infectious Disease"/>
            <person name="Wu L."/>
            <person name="Ma J."/>
        </authorList>
    </citation>
    <scope>NUCLEOTIDE SEQUENCE [LARGE SCALE GENOMIC DNA]</scope>
    <source>
        <strain evidence="4">JCM 17342</strain>
    </source>
</reference>
<evidence type="ECO:0000256" key="1">
    <source>
        <dbReference type="SAM" id="MobiDB-lite"/>
    </source>
</evidence>
<dbReference type="RefSeq" id="WP_344882669.1">
    <property type="nucleotide sequence ID" value="NZ_BAABAL010000019.1"/>
</dbReference>
<evidence type="ECO:0000313" key="3">
    <source>
        <dbReference type="EMBL" id="GAA4028757.1"/>
    </source>
</evidence>
<name>A0ABP7TNE0_9PSEU</name>
<dbReference type="InterPro" id="IPR036597">
    <property type="entry name" value="Fido-like_dom_sf"/>
</dbReference>
<gene>
    <name evidence="3" type="ORF">GCM10022247_62250</name>
</gene>